<dbReference type="Pfam" id="PF00535">
    <property type="entry name" value="Glycos_transf_2"/>
    <property type="match status" value="1"/>
</dbReference>
<feature type="transmembrane region" description="Helical" evidence="4">
    <location>
        <begin position="288"/>
        <end position="307"/>
    </location>
</feature>
<gene>
    <name evidence="6" type="ORF">QVZ43_11795</name>
</gene>
<dbReference type="Proteomes" id="UP001168640">
    <property type="component" value="Unassembled WGS sequence"/>
</dbReference>
<dbReference type="Gene3D" id="3.90.550.10">
    <property type="entry name" value="Spore Coat Polysaccharide Biosynthesis Protein SpsA, Chain A"/>
    <property type="match status" value="1"/>
</dbReference>
<evidence type="ECO:0000259" key="5">
    <source>
        <dbReference type="Pfam" id="PF00535"/>
    </source>
</evidence>
<keyword evidence="7" id="KW-1185">Reference proteome</keyword>
<dbReference type="PANTHER" id="PTHR43630">
    <property type="entry name" value="POLY-BETA-1,6-N-ACETYL-D-GLUCOSAMINE SYNTHASE"/>
    <property type="match status" value="1"/>
</dbReference>
<keyword evidence="2" id="KW-0328">Glycosyltransferase</keyword>
<reference evidence="6" key="1">
    <citation type="submission" date="2023-07" db="EMBL/GenBank/DDBJ databases">
        <title>Marinobacter sp. chi1 genome sequencing and assembly.</title>
        <authorList>
            <person name="Park S."/>
        </authorList>
    </citation>
    <scope>NUCLEOTIDE SEQUENCE</scope>
    <source>
        <strain evidence="6">Chi1</strain>
    </source>
</reference>
<name>A0ABT8W2H2_9GAMM</name>
<proteinExistence type="inferred from homology"/>
<feature type="transmembrane region" description="Helical" evidence="4">
    <location>
        <begin position="313"/>
        <end position="334"/>
    </location>
</feature>
<dbReference type="InterPro" id="IPR029044">
    <property type="entry name" value="Nucleotide-diphossugar_trans"/>
</dbReference>
<dbReference type="InterPro" id="IPR001173">
    <property type="entry name" value="Glyco_trans_2-like"/>
</dbReference>
<dbReference type="PANTHER" id="PTHR43630:SF1">
    <property type="entry name" value="POLY-BETA-1,6-N-ACETYL-D-GLUCOSAMINE SYNTHASE"/>
    <property type="match status" value="1"/>
</dbReference>
<keyword evidence="4" id="KW-0472">Membrane</keyword>
<keyword evidence="4" id="KW-1133">Transmembrane helix</keyword>
<accession>A0ABT8W2H2</accession>
<dbReference type="EMBL" id="JAUMIS010000002">
    <property type="protein sequence ID" value="MDO3722406.1"/>
    <property type="molecule type" value="Genomic_DNA"/>
</dbReference>
<evidence type="ECO:0000256" key="4">
    <source>
        <dbReference type="SAM" id="Phobius"/>
    </source>
</evidence>
<evidence type="ECO:0000313" key="7">
    <source>
        <dbReference type="Proteomes" id="UP001168640"/>
    </source>
</evidence>
<feature type="domain" description="Glycosyltransferase 2-like" evidence="5">
    <location>
        <begin position="46"/>
        <end position="207"/>
    </location>
</feature>
<feature type="transmembrane region" description="Helical" evidence="4">
    <location>
        <begin position="6"/>
        <end position="27"/>
    </location>
</feature>
<evidence type="ECO:0000256" key="1">
    <source>
        <dbReference type="ARBA" id="ARBA00006739"/>
    </source>
</evidence>
<evidence type="ECO:0000313" key="6">
    <source>
        <dbReference type="EMBL" id="MDO3722406.1"/>
    </source>
</evidence>
<sequence>MTVILFWTALIGVVYSYFIYPLVLLFIPKRNKLASSGAGSSLPRVSLIVTAHNEELRIRDKIENCLKLDYPNMEIIVASDASVDATDQIVDDYSAQGVLLARAEERKGKEHAQLQGIKRATGDILVFSDVATAIPEDGIRNLVRYFENPMVGAVSSEDRFLSRDGSVVGEGAYVRYEMWLRRLESDRNGIVGLSGSFFAARREVCEENWDIYSPSDFNTALNCARRGLVAVTAPDVLGFYQDVSDSTKEYQRKIRTVIRGLTALTRHPDVLNPFRYGMFSFQVFGHKVMRWAVPWFQILLLATSIVLAKAGWFYLLVLLAQIGFYSLVLTGRLIPGVRQQTLIKIPYFFVQVNIAIAHATVSFMGGKRMTVWTPSER</sequence>
<dbReference type="CDD" id="cd06439">
    <property type="entry name" value="CESA_like_1"/>
    <property type="match status" value="1"/>
</dbReference>
<dbReference type="RefSeq" id="WP_302910096.1">
    <property type="nucleotide sequence ID" value="NZ_JAUMIS010000002.1"/>
</dbReference>
<comment type="caution">
    <text evidence="6">The sequence shown here is derived from an EMBL/GenBank/DDBJ whole genome shotgun (WGS) entry which is preliminary data.</text>
</comment>
<keyword evidence="3" id="KW-0808">Transferase</keyword>
<organism evidence="6 7">
    <name type="scientific">Marinobacter suaedae</name>
    <dbReference type="NCBI Taxonomy" id="3057675"/>
    <lineage>
        <taxon>Bacteria</taxon>
        <taxon>Pseudomonadati</taxon>
        <taxon>Pseudomonadota</taxon>
        <taxon>Gammaproteobacteria</taxon>
        <taxon>Pseudomonadales</taxon>
        <taxon>Marinobacteraceae</taxon>
        <taxon>Marinobacter</taxon>
    </lineage>
</organism>
<comment type="similarity">
    <text evidence="1">Belongs to the glycosyltransferase 2 family.</text>
</comment>
<protein>
    <submittedName>
        <fullName evidence="6">Glycosyltransferase family 2 protein</fullName>
    </submittedName>
</protein>
<keyword evidence="4" id="KW-0812">Transmembrane</keyword>
<feature type="transmembrane region" description="Helical" evidence="4">
    <location>
        <begin position="346"/>
        <end position="365"/>
    </location>
</feature>
<evidence type="ECO:0000256" key="2">
    <source>
        <dbReference type="ARBA" id="ARBA00022676"/>
    </source>
</evidence>
<evidence type="ECO:0000256" key="3">
    <source>
        <dbReference type="ARBA" id="ARBA00022679"/>
    </source>
</evidence>
<dbReference type="SUPFAM" id="SSF53448">
    <property type="entry name" value="Nucleotide-diphospho-sugar transferases"/>
    <property type="match status" value="1"/>
</dbReference>